<gene>
    <name evidence="16" type="ORF">BDV98DRAFT_574889</name>
</gene>
<dbReference type="PANTHER" id="PTHR12695:SF2">
    <property type="entry name" value="GENERAL TRANSCRIPTION FACTOR IIH SUBUNIT 2-RELATED"/>
    <property type="match status" value="1"/>
</dbReference>
<keyword evidence="7 11" id="KW-0805">Transcription regulation</keyword>
<evidence type="ECO:0000256" key="13">
    <source>
        <dbReference type="PROSITE-ProRule" id="PRU00042"/>
    </source>
</evidence>
<keyword evidence="8 11" id="KW-0804">Transcription</keyword>
<dbReference type="Gene3D" id="3.40.50.410">
    <property type="entry name" value="von Willebrand factor, type A domain"/>
    <property type="match status" value="1"/>
</dbReference>
<evidence type="ECO:0000256" key="12">
    <source>
        <dbReference type="PIRSR" id="PIRSR015919-1"/>
    </source>
</evidence>
<feature type="domain" description="C2H2-type" evidence="15">
    <location>
        <begin position="414"/>
        <end position="436"/>
    </location>
</feature>
<feature type="compositionally biased region" description="Basic residues" evidence="14">
    <location>
        <begin position="16"/>
        <end position="28"/>
    </location>
</feature>
<keyword evidence="3 11" id="KW-0479">Metal-binding</keyword>
<dbReference type="SUPFAM" id="SSF53300">
    <property type="entry name" value="vWA-like"/>
    <property type="match status" value="1"/>
</dbReference>
<sequence>MDVDSDDSDIEISSRNKGKGKATAKKPKAIRTEAISAQPYTWEENFARSWDTVTEDATGSLQTTVDDLQARSRRRRLLHPSGTALRRTIIRHLVLLLDLSAAMADRDMRPNRWGLTLEHARVFVAEWYDQNPLGQMAVVGMRAGLGERICSMTSSVQDVLKSISEKHKLEPSGEPSLQNAIEMARSAMSHLPSHASREILILFGSLTTVDPGNIHDTIDACAKAKIRISVVALAAEMKVCREMCERTSGQFGVVMNEGHYKDLLLELVPPPAQVGASSAGRIGGDAVSTAPKANLSADLLMMGFPTRLPHSAMAALCVCHSELKSEGFLCPRCLAKVCDVPTDCDVCGLMIVSSPHLARSYHHLFPVGAFTVVTTRAEAEADACFACARPFPPIATSGGAATGGGDGVSPYGRYRCPKCSREFCADCDLFVHEVIHCCPGCGK</sequence>
<dbReference type="EMBL" id="ML178849">
    <property type="protein sequence ID" value="TFK97286.1"/>
    <property type="molecule type" value="Genomic_DNA"/>
</dbReference>
<dbReference type="InterPro" id="IPR007198">
    <property type="entry name" value="Ssl1-like"/>
</dbReference>
<keyword evidence="17" id="KW-1185">Reference proteome</keyword>
<dbReference type="OrthoDB" id="284275at2759"/>
<organism evidence="16 17">
    <name type="scientific">Pterulicium gracile</name>
    <dbReference type="NCBI Taxonomy" id="1884261"/>
    <lineage>
        <taxon>Eukaryota</taxon>
        <taxon>Fungi</taxon>
        <taxon>Dikarya</taxon>
        <taxon>Basidiomycota</taxon>
        <taxon>Agaricomycotina</taxon>
        <taxon>Agaricomycetes</taxon>
        <taxon>Agaricomycetidae</taxon>
        <taxon>Agaricales</taxon>
        <taxon>Pleurotineae</taxon>
        <taxon>Pterulaceae</taxon>
        <taxon>Pterulicium</taxon>
    </lineage>
</organism>
<name>A0A5C3Q6V7_9AGAR</name>
<evidence type="ECO:0000256" key="14">
    <source>
        <dbReference type="SAM" id="MobiDB-lite"/>
    </source>
</evidence>
<evidence type="ECO:0000256" key="7">
    <source>
        <dbReference type="ARBA" id="ARBA00023015"/>
    </source>
</evidence>
<dbReference type="InterPro" id="IPR002035">
    <property type="entry name" value="VWF_A"/>
</dbReference>
<dbReference type="InterPro" id="IPR012170">
    <property type="entry name" value="TFIIH_SSL1/p44"/>
</dbReference>
<protein>
    <recommendedName>
        <fullName evidence="11">General transcription and DNA repair factor IIH</fullName>
    </recommendedName>
</protein>
<keyword evidence="6 11" id="KW-0862">Zinc</keyword>
<evidence type="ECO:0000313" key="17">
    <source>
        <dbReference type="Proteomes" id="UP000305067"/>
    </source>
</evidence>
<reference evidence="16 17" key="1">
    <citation type="journal article" date="2019" name="Nat. Ecol. Evol.">
        <title>Megaphylogeny resolves global patterns of mushroom evolution.</title>
        <authorList>
            <person name="Varga T."/>
            <person name="Krizsan K."/>
            <person name="Foldi C."/>
            <person name="Dima B."/>
            <person name="Sanchez-Garcia M."/>
            <person name="Sanchez-Ramirez S."/>
            <person name="Szollosi G.J."/>
            <person name="Szarkandi J.G."/>
            <person name="Papp V."/>
            <person name="Albert L."/>
            <person name="Andreopoulos W."/>
            <person name="Angelini C."/>
            <person name="Antonin V."/>
            <person name="Barry K.W."/>
            <person name="Bougher N.L."/>
            <person name="Buchanan P."/>
            <person name="Buyck B."/>
            <person name="Bense V."/>
            <person name="Catcheside P."/>
            <person name="Chovatia M."/>
            <person name="Cooper J."/>
            <person name="Damon W."/>
            <person name="Desjardin D."/>
            <person name="Finy P."/>
            <person name="Geml J."/>
            <person name="Haridas S."/>
            <person name="Hughes K."/>
            <person name="Justo A."/>
            <person name="Karasinski D."/>
            <person name="Kautmanova I."/>
            <person name="Kiss B."/>
            <person name="Kocsube S."/>
            <person name="Kotiranta H."/>
            <person name="LaButti K.M."/>
            <person name="Lechner B.E."/>
            <person name="Liimatainen K."/>
            <person name="Lipzen A."/>
            <person name="Lukacs Z."/>
            <person name="Mihaltcheva S."/>
            <person name="Morgado L.N."/>
            <person name="Niskanen T."/>
            <person name="Noordeloos M.E."/>
            <person name="Ohm R.A."/>
            <person name="Ortiz-Santana B."/>
            <person name="Ovrebo C."/>
            <person name="Racz N."/>
            <person name="Riley R."/>
            <person name="Savchenko A."/>
            <person name="Shiryaev A."/>
            <person name="Soop K."/>
            <person name="Spirin V."/>
            <person name="Szebenyi C."/>
            <person name="Tomsovsky M."/>
            <person name="Tulloss R.E."/>
            <person name="Uehling J."/>
            <person name="Grigoriev I.V."/>
            <person name="Vagvolgyi C."/>
            <person name="Papp T."/>
            <person name="Martin F.M."/>
            <person name="Miettinen O."/>
            <person name="Hibbett D.S."/>
            <person name="Nagy L.G."/>
        </authorList>
    </citation>
    <scope>NUCLEOTIDE SEQUENCE [LARGE SCALE GENOMIC DNA]</scope>
    <source>
        <strain evidence="16 17">CBS 309.79</strain>
    </source>
</reference>
<feature type="compositionally biased region" description="Acidic residues" evidence="14">
    <location>
        <begin position="1"/>
        <end position="10"/>
    </location>
</feature>
<keyword evidence="4" id="KW-0227">DNA damage</keyword>
<dbReference type="Gene3D" id="3.30.40.10">
    <property type="entry name" value="Zinc/RING finger domain, C3HC4 (zinc finger)"/>
    <property type="match status" value="1"/>
</dbReference>
<dbReference type="FunFam" id="3.40.50.410:FF:000015">
    <property type="entry name" value="General transcription factor IIH subunit 2"/>
    <property type="match status" value="1"/>
</dbReference>
<evidence type="ECO:0000313" key="16">
    <source>
        <dbReference type="EMBL" id="TFK97286.1"/>
    </source>
</evidence>
<dbReference type="SMART" id="SM01047">
    <property type="entry name" value="C1_4"/>
    <property type="match status" value="1"/>
</dbReference>
<evidence type="ECO:0000256" key="5">
    <source>
        <dbReference type="ARBA" id="ARBA00022771"/>
    </source>
</evidence>
<evidence type="ECO:0000256" key="10">
    <source>
        <dbReference type="ARBA" id="ARBA00023242"/>
    </source>
</evidence>
<evidence type="ECO:0000259" key="15">
    <source>
        <dbReference type="PROSITE" id="PS50157"/>
    </source>
</evidence>
<dbReference type="GO" id="GO:0006357">
    <property type="term" value="P:regulation of transcription by RNA polymerase II"/>
    <property type="evidence" value="ECO:0007669"/>
    <property type="project" value="UniProtKB-UniRule"/>
</dbReference>
<dbReference type="PROSITE" id="PS00028">
    <property type="entry name" value="ZINC_FINGER_C2H2_1"/>
    <property type="match status" value="1"/>
</dbReference>
<keyword evidence="9" id="KW-0234">DNA repair</keyword>
<dbReference type="InterPro" id="IPR013087">
    <property type="entry name" value="Znf_C2H2_type"/>
</dbReference>
<accession>A0A5C3Q6V7</accession>
<evidence type="ECO:0000256" key="3">
    <source>
        <dbReference type="ARBA" id="ARBA00022723"/>
    </source>
</evidence>
<dbReference type="PIRSF" id="PIRSF015919">
    <property type="entry name" value="TFIIH_SSL1"/>
    <property type="match status" value="1"/>
</dbReference>
<evidence type="ECO:0000256" key="8">
    <source>
        <dbReference type="ARBA" id="ARBA00023163"/>
    </source>
</evidence>
<dbReference type="AlphaFoldDB" id="A0A5C3Q6V7"/>
<dbReference type="GO" id="GO:0006351">
    <property type="term" value="P:DNA-templated transcription"/>
    <property type="evidence" value="ECO:0007669"/>
    <property type="project" value="InterPro"/>
</dbReference>
<dbReference type="SMART" id="SM00327">
    <property type="entry name" value="VWA"/>
    <property type="match status" value="1"/>
</dbReference>
<dbReference type="InterPro" id="IPR046349">
    <property type="entry name" value="C1-like_sf"/>
</dbReference>
<keyword evidence="5 13" id="KW-0863">Zinc-finger</keyword>
<dbReference type="Pfam" id="PF04056">
    <property type="entry name" value="Ssl1"/>
    <property type="match status" value="1"/>
</dbReference>
<dbReference type="GO" id="GO:0005675">
    <property type="term" value="C:transcription factor TFIIH holo complex"/>
    <property type="evidence" value="ECO:0007669"/>
    <property type="project" value="UniProtKB-UniRule"/>
</dbReference>
<dbReference type="GO" id="GO:0006289">
    <property type="term" value="P:nucleotide-excision repair"/>
    <property type="evidence" value="ECO:0007669"/>
    <property type="project" value="UniProtKB-UniRule"/>
</dbReference>
<evidence type="ECO:0000256" key="9">
    <source>
        <dbReference type="ARBA" id="ARBA00023204"/>
    </source>
</evidence>
<feature type="zinc finger region" description="C4-type" evidence="12">
    <location>
        <begin position="330"/>
        <end position="347"/>
    </location>
</feature>
<evidence type="ECO:0000256" key="6">
    <source>
        <dbReference type="ARBA" id="ARBA00022833"/>
    </source>
</evidence>
<comment type="subcellular location">
    <subcellularLocation>
        <location evidence="1 11">Nucleus</location>
    </subcellularLocation>
</comment>
<dbReference type="InterPro" id="IPR013083">
    <property type="entry name" value="Znf_RING/FYVE/PHD"/>
</dbReference>
<dbReference type="PROSITE" id="PS50157">
    <property type="entry name" value="ZINC_FINGER_C2H2_2"/>
    <property type="match status" value="1"/>
</dbReference>
<comment type="similarity">
    <text evidence="2 11">Belongs to the GTF2H2 family.</text>
</comment>
<evidence type="ECO:0000256" key="1">
    <source>
        <dbReference type="ARBA" id="ARBA00004123"/>
    </source>
</evidence>
<dbReference type="InterPro" id="IPR036465">
    <property type="entry name" value="vWFA_dom_sf"/>
</dbReference>
<dbReference type="PANTHER" id="PTHR12695">
    <property type="entry name" value="GENERAL TRANSCRIPTION FACTOR IIH SUBUNIT 2"/>
    <property type="match status" value="1"/>
</dbReference>
<dbReference type="GO" id="GO:0000439">
    <property type="term" value="C:transcription factor TFIIH core complex"/>
    <property type="evidence" value="ECO:0007669"/>
    <property type="project" value="UniProtKB-UniRule"/>
</dbReference>
<dbReference type="STRING" id="1884261.A0A5C3Q6V7"/>
<feature type="region of interest" description="Disordered" evidence="14">
    <location>
        <begin position="1"/>
        <end position="28"/>
    </location>
</feature>
<dbReference type="InterPro" id="IPR004595">
    <property type="entry name" value="TFIIH_C1-like_dom"/>
</dbReference>
<evidence type="ECO:0000256" key="2">
    <source>
        <dbReference type="ARBA" id="ARBA00006092"/>
    </source>
</evidence>
<dbReference type="Proteomes" id="UP000305067">
    <property type="component" value="Unassembled WGS sequence"/>
</dbReference>
<proteinExistence type="inferred from homology"/>
<keyword evidence="10 11" id="KW-0539">Nucleus</keyword>
<dbReference type="SUPFAM" id="SSF57889">
    <property type="entry name" value="Cysteine-rich domain"/>
    <property type="match status" value="1"/>
</dbReference>
<evidence type="ECO:0000256" key="4">
    <source>
        <dbReference type="ARBA" id="ARBA00022763"/>
    </source>
</evidence>
<dbReference type="GO" id="GO:0008270">
    <property type="term" value="F:zinc ion binding"/>
    <property type="evidence" value="ECO:0007669"/>
    <property type="project" value="UniProtKB-UniRule"/>
</dbReference>
<dbReference type="NCBIfam" id="TIGR00622">
    <property type="entry name" value="ssl1"/>
    <property type="match status" value="1"/>
</dbReference>
<evidence type="ECO:0000256" key="11">
    <source>
        <dbReference type="PIRNR" id="PIRNR015919"/>
    </source>
</evidence>
<dbReference type="Pfam" id="PF07975">
    <property type="entry name" value="C1_4"/>
    <property type="match status" value="1"/>
</dbReference>
<comment type="function">
    <text evidence="11">Component of the general transcription and DNA repair factor IIH (TFIIH) core complex, which is involved in general and transcription-coupled nucleotide excision repair (NER) of damaged DNA and, when complexed to TFIIK, in RNA transcription by RNA polymerase II.</text>
</comment>